<feature type="transmembrane region" description="Helical" evidence="8">
    <location>
        <begin position="380"/>
        <end position="401"/>
    </location>
</feature>
<dbReference type="Gene3D" id="1.10.3720.10">
    <property type="entry name" value="MetI-like"/>
    <property type="match status" value="2"/>
</dbReference>
<feature type="domain" description="ABC transmembrane type-1" evidence="9">
    <location>
        <begin position="344"/>
        <end position="542"/>
    </location>
</feature>
<dbReference type="PANTHER" id="PTHR43357">
    <property type="entry name" value="INNER MEMBRANE ABC TRANSPORTER PERMEASE PROTEIN YDCV"/>
    <property type="match status" value="1"/>
</dbReference>
<keyword evidence="7 8" id="KW-0472">Membrane</keyword>
<keyword evidence="2 8" id="KW-0813">Transport</keyword>
<dbReference type="AlphaFoldDB" id="A0A1G7Y634"/>
<dbReference type="SUPFAM" id="SSF161098">
    <property type="entry name" value="MetI-like"/>
    <property type="match status" value="2"/>
</dbReference>
<comment type="subcellular location">
    <subcellularLocation>
        <location evidence="1">Cell inner membrane</location>
        <topology evidence="1">Multi-pass membrane protein</topology>
    </subcellularLocation>
    <subcellularLocation>
        <location evidence="8">Cell membrane</location>
        <topology evidence="8">Multi-pass membrane protein</topology>
    </subcellularLocation>
</comment>
<feature type="transmembrane region" description="Helical" evidence="8">
    <location>
        <begin position="191"/>
        <end position="209"/>
    </location>
</feature>
<feature type="transmembrane region" description="Helical" evidence="8">
    <location>
        <begin position="141"/>
        <end position="170"/>
    </location>
</feature>
<evidence type="ECO:0000256" key="8">
    <source>
        <dbReference type="RuleBase" id="RU363032"/>
    </source>
</evidence>
<reference evidence="10 11" key="1">
    <citation type="submission" date="2016-10" db="EMBL/GenBank/DDBJ databases">
        <authorList>
            <person name="de Groot N.N."/>
        </authorList>
    </citation>
    <scope>NUCLEOTIDE SEQUENCE [LARGE SCALE GENOMIC DNA]</scope>
    <source>
        <strain evidence="10 11">DSM 5885</strain>
    </source>
</reference>
<feature type="domain" description="ABC transmembrane type-1" evidence="9">
    <location>
        <begin position="62"/>
        <end position="261"/>
    </location>
</feature>
<evidence type="ECO:0000256" key="1">
    <source>
        <dbReference type="ARBA" id="ARBA00004429"/>
    </source>
</evidence>
<dbReference type="RefSeq" id="WP_091934292.1">
    <property type="nucleotide sequence ID" value="NZ_FNCY01000002.1"/>
</dbReference>
<accession>A0A1G7Y634</accession>
<evidence type="ECO:0000313" key="10">
    <source>
        <dbReference type="EMBL" id="SDG91925.1"/>
    </source>
</evidence>
<evidence type="ECO:0000256" key="5">
    <source>
        <dbReference type="ARBA" id="ARBA00022692"/>
    </source>
</evidence>
<feature type="transmembrane region" description="Helical" evidence="8">
    <location>
        <begin position="347"/>
        <end position="368"/>
    </location>
</feature>
<evidence type="ECO:0000313" key="11">
    <source>
        <dbReference type="Proteomes" id="UP000198607"/>
    </source>
</evidence>
<dbReference type="InterPro" id="IPR035906">
    <property type="entry name" value="MetI-like_sf"/>
</dbReference>
<keyword evidence="11" id="KW-1185">Reference proteome</keyword>
<dbReference type="GO" id="GO:0005886">
    <property type="term" value="C:plasma membrane"/>
    <property type="evidence" value="ECO:0007669"/>
    <property type="project" value="UniProtKB-SubCell"/>
</dbReference>
<keyword evidence="4" id="KW-0997">Cell inner membrane</keyword>
<dbReference type="PROSITE" id="PS50928">
    <property type="entry name" value="ABC_TM1"/>
    <property type="match status" value="2"/>
</dbReference>
<proteinExistence type="inferred from homology"/>
<dbReference type="STRING" id="83767.SAMN05660652_00907"/>
<evidence type="ECO:0000256" key="3">
    <source>
        <dbReference type="ARBA" id="ARBA00022475"/>
    </source>
</evidence>
<keyword evidence="6 8" id="KW-1133">Transmembrane helix</keyword>
<organism evidence="10 11">
    <name type="scientific">Propionivibrio dicarboxylicus</name>
    <dbReference type="NCBI Taxonomy" id="83767"/>
    <lineage>
        <taxon>Bacteria</taxon>
        <taxon>Pseudomonadati</taxon>
        <taxon>Pseudomonadota</taxon>
        <taxon>Betaproteobacteria</taxon>
        <taxon>Rhodocyclales</taxon>
        <taxon>Rhodocyclaceae</taxon>
        <taxon>Propionivibrio</taxon>
    </lineage>
</organism>
<gene>
    <name evidence="10" type="ORF">SAMN05660652_00907</name>
</gene>
<keyword evidence="5 8" id="KW-0812">Transmembrane</keyword>
<keyword evidence="3" id="KW-1003">Cell membrane</keyword>
<dbReference type="Proteomes" id="UP000198607">
    <property type="component" value="Unassembled WGS sequence"/>
</dbReference>
<feature type="transmembrane region" description="Helical" evidence="8">
    <location>
        <begin position="61"/>
        <end position="88"/>
    </location>
</feature>
<evidence type="ECO:0000256" key="7">
    <source>
        <dbReference type="ARBA" id="ARBA00023136"/>
    </source>
</evidence>
<comment type="similarity">
    <text evidence="8">Belongs to the binding-protein-dependent transport system permease family.</text>
</comment>
<sequence length="559" mass="58175">MKAAGRREPPLVHLAVALLFLFLLLFLALPVGRLVLSALGDNASGHSTFALLLANPLYLDSLIGSLAASAGAALLAAMLALPPAWTLWRLQWQPPLAVQLLGFMPLFVPPFMLSLSLQSLLGRGGGLGFWLAGRIDLDPSQWGLAGLIVIEAIHYAPLLLSLVVLSTAPLARDAGIAAHLGDGWARLTRRVFLPLGMPGLAFGMAITFLKTLDDLATPLSLGLTNLIAPLAYFRVGTHGAGDLVAAALALVLIAVSMLAWTLGAGRMRQIPMTWNGTHLRPDAARPGQQHLAATLLAAVAGFTALCYSGMVVTAFAGVWSHTLWPESWGLQHFAAALATESASFINTLRYCGTAALIDVVIGLAIAYVLRRAPARRELRLTQGVAGLLGVPGVALAITYLQCVDSGIAIPFDATGVLLALAFALRGLPFALPACSYALRGLPDAHLDAARLSGASTFLIAWRIVLPALAFGLVVAFLISFGIAAVDLSSAMLLIPSETEAPAAYTIYLNMQTSTGRGTGSALAVLAIAAVAIVLTATAALIARRDPGAAAPRSEHGAPP</sequence>
<dbReference type="Pfam" id="PF00528">
    <property type="entry name" value="BPD_transp_1"/>
    <property type="match status" value="1"/>
</dbReference>
<protein>
    <submittedName>
        <fullName evidence="10">Iron(III) transport system permease protein</fullName>
    </submittedName>
</protein>
<dbReference type="PANTHER" id="PTHR43357:SF3">
    <property type="entry name" value="FE(3+)-TRANSPORT SYSTEM PERMEASE PROTEIN FBPB 2"/>
    <property type="match status" value="1"/>
</dbReference>
<evidence type="ECO:0000256" key="4">
    <source>
        <dbReference type="ARBA" id="ARBA00022519"/>
    </source>
</evidence>
<feature type="transmembrane region" description="Helical" evidence="8">
    <location>
        <begin position="413"/>
        <end position="438"/>
    </location>
</feature>
<dbReference type="EMBL" id="FNCY01000002">
    <property type="protein sequence ID" value="SDG91925.1"/>
    <property type="molecule type" value="Genomic_DNA"/>
</dbReference>
<feature type="transmembrane region" description="Helical" evidence="8">
    <location>
        <begin position="520"/>
        <end position="542"/>
    </location>
</feature>
<feature type="transmembrane region" description="Helical" evidence="8">
    <location>
        <begin position="243"/>
        <end position="262"/>
    </location>
</feature>
<dbReference type="OrthoDB" id="9790211at2"/>
<dbReference type="GO" id="GO:0055085">
    <property type="term" value="P:transmembrane transport"/>
    <property type="evidence" value="ECO:0007669"/>
    <property type="project" value="InterPro"/>
</dbReference>
<dbReference type="CDD" id="cd06261">
    <property type="entry name" value="TM_PBP2"/>
    <property type="match status" value="1"/>
</dbReference>
<feature type="transmembrane region" description="Helical" evidence="8">
    <location>
        <begin position="100"/>
        <end position="121"/>
    </location>
</feature>
<feature type="transmembrane region" description="Helical" evidence="8">
    <location>
        <begin position="295"/>
        <end position="319"/>
    </location>
</feature>
<name>A0A1G7Y634_9RHOO</name>
<feature type="transmembrane region" description="Helical" evidence="8">
    <location>
        <begin position="459"/>
        <end position="485"/>
    </location>
</feature>
<dbReference type="InterPro" id="IPR000515">
    <property type="entry name" value="MetI-like"/>
</dbReference>
<evidence type="ECO:0000256" key="6">
    <source>
        <dbReference type="ARBA" id="ARBA00022989"/>
    </source>
</evidence>
<evidence type="ECO:0000256" key="2">
    <source>
        <dbReference type="ARBA" id="ARBA00022448"/>
    </source>
</evidence>
<evidence type="ECO:0000259" key="9">
    <source>
        <dbReference type="PROSITE" id="PS50928"/>
    </source>
</evidence>